<gene>
    <name evidence="1" type="ORF">Rcae01_06732</name>
</gene>
<accession>A0ABP9W1F3</accession>
<evidence type="ECO:0008006" key="3">
    <source>
        <dbReference type="Google" id="ProtNLM"/>
    </source>
</evidence>
<proteinExistence type="predicted"/>
<dbReference type="Proteomes" id="UP001416858">
    <property type="component" value="Unassembled WGS sequence"/>
</dbReference>
<organism evidence="1 2">
    <name type="scientific">Novipirellula caenicola</name>
    <dbReference type="NCBI Taxonomy" id="1536901"/>
    <lineage>
        <taxon>Bacteria</taxon>
        <taxon>Pseudomonadati</taxon>
        <taxon>Planctomycetota</taxon>
        <taxon>Planctomycetia</taxon>
        <taxon>Pirellulales</taxon>
        <taxon>Pirellulaceae</taxon>
        <taxon>Novipirellula</taxon>
    </lineage>
</organism>
<sequence>MNAVLLTPDDLTHQLAANAVTILLVVDSSDPASSALVERLCDVAASFRTGIGFGWITKSNDFKHPSIQPDDLAVTPVVLMFRGGKLLFNDATGRRQIELALSNENINAMFGYTIGGARLVE</sequence>
<protein>
    <recommendedName>
        <fullName evidence="3">Thioredoxin</fullName>
    </recommendedName>
</protein>
<evidence type="ECO:0000313" key="2">
    <source>
        <dbReference type="Proteomes" id="UP001416858"/>
    </source>
</evidence>
<dbReference type="EMBL" id="BAABRO010000045">
    <property type="protein sequence ID" value="GAA5511216.1"/>
    <property type="molecule type" value="Genomic_DNA"/>
</dbReference>
<reference evidence="1 2" key="1">
    <citation type="submission" date="2024-02" db="EMBL/GenBank/DDBJ databases">
        <title>Rhodopirellula caenicola NBRC 110016.</title>
        <authorList>
            <person name="Ichikawa N."/>
            <person name="Katano-Makiyama Y."/>
            <person name="Hidaka K."/>
        </authorList>
    </citation>
    <scope>NUCLEOTIDE SEQUENCE [LARGE SCALE GENOMIC DNA]</scope>
    <source>
        <strain evidence="1 2">NBRC 110016</strain>
    </source>
</reference>
<keyword evidence="2" id="KW-1185">Reference proteome</keyword>
<comment type="caution">
    <text evidence="1">The sequence shown here is derived from an EMBL/GenBank/DDBJ whole genome shotgun (WGS) entry which is preliminary data.</text>
</comment>
<evidence type="ECO:0000313" key="1">
    <source>
        <dbReference type="EMBL" id="GAA5511216.1"/>
    </source>
</evidence>
<name>A0ABP9W1F3_9BACT</name>